<protein>
    <submittedName>
        <fullName evidence="1">Uncharacterized protein</fullName>
    </submittedName>
</protein>
<sequence length="53" mass="6092">MQAQLEREGTGRNRRRTFVNLDKQLDELCDQYDQGVRADEGFLGIIGEPYAFA</sequence>
<reference evidence="1" key="2">
    <citation type="submission" date="2020-11" db="EMBL/GenBank/DDBJ databases">
        <authorList>
            <person name="McCartney M.A."/>
            <person name="Auch B."/>
            <person name="Kono T."/>
            <person name="Mallez S."/>
            <person name="Becker A."/>
            <person name="Gohl D.M."/>
            <person name="Silverstein K.A.T."/>
            <person name="Koren S."/>
            <person name="Bechman K.B."/>
            <person name="Herman A."/>
            <person name="Abrahante J.E."/>
            <person name="Garbe J."/>
        </authorList>
    </citation>
    <scope>NUCLEOTIDE SEQUENCE</scope>
    <source>
        <strain evidence="1">Duluth1</strain>
        <tissue evidence="1">Whole animal</tissue>
    </source>
</reference>
<evidence type="ECO:0000313" key="2">
    <source>
        <dbReference type="Proteomes" id="UP000828390"/>
    </source>
</evidence>
<dbReference type="AlphaFoldDB" id="A0A9D4MI86"/>
<keyword evidence="2" id="KW-1185">Reference proteome</keyword>
<evidence type="ECO:0000313" key="1">
    <source>
        <dbReference type="EMBL" id="KAH3875786.1"/>
    </source>
</evidence>
<name>A0A9D4MI86_DREPO</name>
<reference evidence="1" key="1">
    <citation type="journal article" date="2019" name="bioRxiv">
        <title>The Genome of the Zebra Mussel, Dreissena polymorpha: A Resource for Invasive Species Research.</title>
        <authorList>
            <person name="McCartney M.A."/>
            <person name="Auch B."/>
            <person name="Kono T."/>
            <person name="Mallez S."/>
            <person name="Zhang Y."/>
            <person name="Obille A."/>
            <person name="Becker A."/>
            <person name="Abrahante J.E."/>
            <person name="Garbe J."/>
            <person name="Badalamenti J.P."/>
            <person name="Herman A."/>
            <person name="Mangelson H."/>
            <person name="Liachko I."/>
            <person name="Sullivan S."/>
            <person name="Sone E.D."/>
            <person name="Koren S."/>
            <person name="Silverstein K.A.T."/>
            <person name="Beckman K.B."/>
            <person name="Gohl D.M."/>
        </authorList>
    </citation>
    <scope>NUCLEOTIDE SEQUENCE</scope>
    <source>
        <strain evidence="1">Duluth1</strain>
        <tissue evidence="1">Whole animal</tissue>
    </source>
</reference>
<proteinExistence type="predicted"/>
<gene>
    <name evidence="1" type="ORF">DPMN_039063</name>
</gene>
<organism evidence="1 2">
    <name type="scientific">Dreissena polymorpha</name>
    <name type="common">Zebra mussel</name>
    <name type="synonym">Mytilus polymorpha</name>
    <dbReference type="NCBI Taxonomy" id="45954"/>
    <lineage>
        <taxon>Eukaryota</taxon>
        <taxon>Metazoa</taxon>
        <taxon>Spiralia</taxon>
        <taxon>Lophotrochozoa</taxon>
        <taxon>Mollusca</taxon>
        <taxon>Bivalvia</taxon>
        <taxon>Autobranchia</taxon>
        <taxon>Heteroconchia</taxon>
        <taxon>Euheterodonta</taxon>
        <taxon>Imparidentia</taxon>
        <taxon>Neoheterodontei</taxon>
        <taxon>Myida</taxon>
        <taxon>Dreissenoidea</taxon>
        <taxon>Dreissenidae</taxon>
        <taxon>Dreissena</taxon>
    </lineage>
</organism>
<accession>A0A9D4MI86</accession>
<dbReference type="EMBL" id="JAIWYP010000002">
    <property type="protein sequence ID" value="KAH3875786.1"/>
    <property type="molecule type" value="Genomic_DNA"/>
</dbReference>
<dbReference type="Proteomes" id="UP000828390">
    <property type="component" value="Unassembled WGS sequence"/>
</dbReference>
<comment type="caution">
    <text evidence="1">The sequence shown here is derived from an EMBL/GenBank/DDBJ whole genome shotgun (WGS) entry which is preliminary data.</text>
</comment>